<evidence type="ECO:0000313" key="9">
    <source>
        <dbReference type="EMBL" id="KAK4225520.1"/>
    </source>
</evidence>
<dbReference type="CDD" id="cd02981">
    <property type="entry name" value="PDI_b_family"/>
    <property type="match status" value="1"/>
</dbReference>
<dbReference type="GO" id="GO:0034976">
    <property type="term" value="P:response to endoplasmic reticulum stress"/>
    <property type="evidence" value="ECO:0007669"/>
    <property type="project" value="TreeGrafter"/>
</dbReference>
<evidence type="ECO:0000256" key="4">
    <source>
        <dbReference type="ARBA" id="ARBA00012723"/>
    </source>
</evidence>
<dbReference type="PANTHER" id="PTHR18929">
    <property type="entry name" value="PROTEIN DISULFIDE ISOMERASE"/>
    <property type="match status" value="1"/>
</dbReference>
<feature type="chain" id="PRO_5042906151" description="protein disulfide-isomerase" evidence="8">
    <location>
        <begin position="19"/>
        <end position="378"/>
    </location>
</feature>
<feature type="signal peptide" evidence="8">
    <location>
        <begin position="1"/>
        <end position="18"/>
    </location>
</feature>
<dbReference type="Proteomes" id="UP001301958">
    <property type="component" value="Unassembled WGS sequence"/>
</dbReference>
<organism evidence="9 10">
    <name type="scientific">Podospora fimiseda</name>
    <dbReference type="NCBI Taxonomy" id="252190"/>
    <lineage>
        <taxon>Eukaryota</taxon>
        <taxon>Fungi</taxon>
        <taxon>Dikarya</taxon>
        <taxon>Ascomycota</taxon>
        <taxon>Pezizomycotina</taxon>
        <taxon>Sordariomycetes</taxon>
        <taxon>Sordariomycetidae</taxon>
        <taxon>Sordariales</taxon>
        <taxon>Podosporaceae</taxon>
        <taxon>Podospora</taxon>
    </lineage>
</organism>
<keyword evidence="8" id="KW-0732">Signal</keyword>
<evidence type="ECO:0000256" key="2">
    <source>
        <dbReference type="ARBA" id="ARBA00004319"/>
    </source>
</evidence>
<dbReference type="Pfam" id="PF13848">
    <property type="entry name" value="Thioredoxin_6"/>
    <property type="match status" value="1"/>
</dbReference>
<evidence type="ECO:0000256" key="6">
    <source>
        <dbReference type="ARBA" id="ARBA00023235"/>
    </source>
</evidence>
<keyword evidence="7" id="KW-0676">Redox-active center</keyword>
<dbReference type="CDD" id="cd02982">
    <property type="entry name" value="PDI_b'_family"/>
    <property type="match status" value="1"/>
</dbReference>
<comment type="caution">
    <text evidence="9">The sequence shown here is derived from an EMBL/GenBank/DDBJ whole genome shotgun (WGS) entry which is preliminary data.</text>
</comment>
<protein>
    <recommendedName>
        <fullName evidence="4">protein disulfide-isomerase</fullName>
        <ecNumber evidence="4">5.3.4.1</ecNumber>
    </recommendedName>
</protein>
<evidence type="ECO:0000256" key="7">
    <source>
        <dbReference type="ARBA" id="ARBA00023284"/>
    </source>
</evidence>
<proteinExistence type="inferred from homology"/>
<dbReference type="GO" id="GO:0005788">
    <property type="term" value="C:endoplasmic reticulum lumen"/>
    <property type="evidence" value="ECO:0007669"/>
    <property type="project" value="UniProtKB-SubCell"/>
</dbReference>
<evidence type="ECO:0000256" key="3">
    <source>
        <dbReference type="ARBA" id="ARBA00006347"/>
    </source>
</evidence>
<name>A0AAN7BLJ1_9PEZI</name>
<accession>A0AAN7BLJ1</accession>
<keyword evidence="10" id="KW-1185">Reference proteome</keyword>
<evidence type="ECO:0000256" key="5">
    <source>
        <dbReference type="ARBA" id="ARBA00022824"/>
    </source>
</evidence>
<evidence type="ECO:0000256" key="8">
    <source>
        <dbReference type="SAM" id="SignalP"/>
    </source>
</evidence>
<sequence>MKILLGMLLVALAIPIRAWNHVSGEEELSRIVELEGRKVLVAFVKPDEPASAALEEEWTKVEESVENDDEEDNPVIHSIDCSSEGNICQLQQNMPDYFPSIWLLEKDKPLIEYLGARRADAILNFINRQSRPVVTELNSEEELNLFKTIDEVVFIAYLKAEDERGVFEDIASKYSAEFTFGIYLGSTEDGKQGEVKVYKKLDGDVVTKKGGVGDIQQFEDWVKEVSRGVMEELTSLNKDRLIERGSPIVYLFGETETQRQKLRKTLYKFARDLYDSITTVIVNPFDFPKLMGSLGLEPDKFPAGAVHWLSKDEIYPYPKEKAFTRENVQSWGMNIYKGIIKAWNKKDGGEEAKTRKVATRKISGIPGVNIKIAGRDEL</sequence>
<evidence type="ECO:0000313" key="10">
    <source>
        <dbReference type="Proteomes" id="UP001301958"/>
    </source>
</evidence>
<dbReference type="AlphaFoldDB" id="A0AAN7BLJ1"/>
<dbReference type="GO" id="GO:0003756">
    <property type="term" value="F:protein disulfide isomerase activity"/>
    <property type="evidence" value="ECO:0007669"/>
    <property type="project" value="UniProtKB-EC"/>
</dbReference>
<dbReference type="Gene3D" id="3.40.30.10">
    <property type="entry name" value="Glutaredoxin"/>
    <property type="match status" value="3"/>
</dbReference>
<comment type="similarity">
    <text evidence="3">Belongs to the protein disulfide isomerase family.</text>
</comment>
<keyword evidence="5" id="KW-0256">Endoplasmic reticulum</keyword>
<gene>
    <name evidence="9" type="ORF">QBC38DRAFT_482764</name>
</gene>
<keyword evidence="6" id="KW-0413">Isomerase</keyword>
<dbReference type="PANTHER" id="PTHR18929:SF132">
    <property type="entry name" value="PROTEIN DISULFIDE-ISOMERASE A3"/>
    <property type="match status" value="1"/>
</dbReference>
<comment type="catalytic activity">
    <reaction evidence="1">
        <text>Catalyzes the rearrangement of -S-S- bonds in proteins.</text>
        <dbReference type="EC" id="5.3.4.1"/>
    </reaction>
</comment>
<dbReference type="GO" id="GO:0006457">
    <property type="term" value="P:protein folding"/>
    <property type="evidence" value="ECO:0007669"/>
    <property type="project" value="TreeGrafter"/>
</dbReference>
<reference evidence="9" key="1">
    <citation type="journal article" date="2023" name="Mol. Phylogenet. Evol.">
        <title>Genome-scale phylogeny and comparative genomics of the fungal order Sordariales.</title>
        <authorList>
            <person name="Hensen N."/>
            <person name="Bonometti L."/>
            <person name="Westerberg I."/>
            <person name="Brannstrom I.O."/>
            <person name="Guillou S."/>
            <person name="Cros-Aarteil S."/>
            <person name="Calhoun S."/>
            <person name="Haridas S."/>
            <person name="Kuo A."/>
            <person name="Mondo S."/>
            <person name="Pangilinan J."/>
            <person name="Riley R."/>
            <person name="LaButti K."/>
            <person name="Andreopoulos B."/>
            <person name="Lipzen A."/>
            <person name="Chen C."/>
            <person name="Yan M."/>
            <person name="Daum C."/>
            <person name="Ng V."/>
            <person name="Clum A."/>
            <person name="Steindorff A."/>
            <person name="Ohm R.A."/>
            <person name="Martin F."/>
            <person name="Silar P."/>
            <person name="Natvig D.O."/>
            <person name="Lalanne C."/>
            <person name="Gautier V."/>
            <person name="Ament-Velasquez S.L."/>
            <person name="Kruys A."/>
            <person name="Hutchinson M.I."/>
            <person name="Powell A.J."/>
            <person name="Barry K."/>
            <person name="Miller A.N."/>
            <person name="Grigoriev I.V."/>
            <person name="Debuchy R."/>
            <person name="Gladieux P."/>
            <person name="Hiltunen Thoren M."/>
            <person name="Johannesson H."/>
        </authorList>
    </citation>
    <scope>NUCLEOTIDE SEQUENCE</scope>
    <source>
        <strain evidence="9">CBS 990.96</strain>
    </source>
</reference>
<dbReference type="CDD" id="cd02961">
    <property type="entry name" value="PDI_a_family"/>
    <property type="match status" value="1"/>
</dbReference>
<dbReference type="SUPFAM" id="SSF52833">
    <property type="entry name" value="Thioredoxin-like"/>
    <property type="match status" value="2"/>
</dbReference>
<dbReference type="EMBL" id="MU865365">
    <property type="protein sequence ID" value="KAK4225520.1"/>
    <property type="molecule type" value="Genomic_DNA"/>
</dbReference>
<dbReference type="EC" id="5.3.4.1" evidence="4"/>
<comment type="subcellular location">
    <subcellularLocation>
        <location evidence="2">Endoplasmic reticulum lumen</location>
    </subcellularLocation>
</comment>
<dbReference type="InterPro" id="IPR036249">
    <property type="entry name" value="Thioredoxin-like_sf"/>
</dbReference>
<reference evidence="9" key="2">
    <citation type="submission" date="2023-05" db="EMBL/GenBank/DDBJ databases">
        <authorList>
            <consortium name="Lawrence Berkeley National Laboratory"/>
            <person name="Steindorff A."/>
            <person name="Hensen N."/>
            <person name="Bonometti L."/>
            <person name="Westerberg I."/>
            <person name="Brannstrom I.O."/>
            <person name="Guillou S."/>
            <person name="Cros-Aarteil S."/>
            <person name="Calhoun S."/>
            <person name="Haridas S."/>
            <person name="Kuo A."/>
            <person name="Mondo S."/>
            <person name="Pangilinan J."/>
            <person name="Riley R."/>
            <person name="Labutti K."/>
            <person name="Andreopoulos B."/>
            <person name="Lipzen A."/>
            <person name="Chen C."/>
            <person name="Yanf M."/>
            <person name="Daum C."/>
            <person name="Ng V."/>
            <person name="Clum A."/>
            <person name="Ohm R."/>
            <person name="Martin F."/>
            <person name="Silar P."/>
            <person name="Natvig D."/>
            <person name="Lalanne C."/>
            <person name="Gautier V."/>
            <person name="Ament-Velasquez S.L."/>
            <person name="Kruys A."/>
            <person name="Hutchinson M.I."/>
            <person name="Powell A.J."/>
            <person name="Barry K."/>
            <person name="Miller A.N."/>
            <person name="Grigoriev I.V."/>
            <person name="Debuchy R."/>
            <person name="Gladieux P."/>
            <person name="Thoren M.H."/>
            <person name="Johannesson H."/>
        </authorList>
    </citation>
    <scope>NUCLEOTIDE SEQUENCE</scope>
    <source>
        <strain evidence="9">CBS 990.96</strain>
    </source>
</reference>
<evidence type="ECO:0000256" key="1">
    <source>
        <dbReference type="ARBA" id="ARBA00001182"/>
    </source>
</evidence>